<accession>A0A0N0XB12</accession>
<reference evidence="1 2" key="1">
    <citation type="submission" date="2015-07" db="EMBL/GenBank/DDBJ databases">
        <authorList>
            <person name="Noorani M."/>
        </authorList>
    </citation>
    <scope>NUCLEOTIDE SEQUENCE [LARGE SCALE GENOMIC DNA]</scope>
    <source>
        <strain evidence="1 2">0788_9</strain>
    </source>
</reference>
<dbReference type="PATRIC" id="fig|81035.3.peg.2171"/>
<name>A0A0N0XB12_PSESX</name>
<dbReference type="EMBL" id="LGLN01000033">
    <property type="protein sequence ID" value="KPC33161.1"/>
    <property type="molecule type" value="Genomic_DNA"/>
</dbReference>
<evidence type="ECO:0000313" key="1">
    <source>
        <dbReference type="EMBL" id="KPC33161.1"/>
    </source>
</evidence>
<organism evidence="1 2">
    <name type="scientific">Pseudomonas syringae pv. cilantro</name>
    <dbReference type="NCBI Taxonomy" id="81035"/>
    <lineage>
        <taxon>Bacteria</taxon>
        <taxon>Pseudomonadati</taxon>
        <taxon>Pseudomonadota</taxon>
        <taxon>Gammaproteobacteria</taxon>
        <taxon>Pseudomonadales</taxon>
        <taxon>Pseudomonadaceae</taxon>
        <taxon>Pseudomonas</taxon>
        <taxon>Pseudomonas syringae</taxon>
    </lineage>
</organism>
<dbReference type="Proteomes" id="UP000037891">
    <property type="component" value="Unassembled WGS sequence"/>
</dbReference>
<dbReference type="AlphaFoldDB" id="A0A0N0XB12"/>
<sequence length="38" mass="4371">MDSTLKKSIRKVFVTTLGTMKLIQKHLYAEAPPKVSYF</sequence>
<proteinExistence type="predicted"/>
<reference evidence="1 2" key="2">
    <citation type="submission" date="2015-10" db="EMBL/GenBank/DDBJ databases">
        <title>Comparative genomics and high-throughput reverse genetic screens identify a new phytobacterial MAMP and an Arabidopsis receptor required for immune elicitation.</title>
        <authorList>
            <person name="Mott G.A."/>
            <person name="Thakur S."/>
            <person name="Wang P.W."/>
            <person name="Desveaux D."/>
            <person name="Guttman D.S."/>
        </authorList>
    </citation>
    <scope>NUCLEOTIDE SEQUENCE [LARGE SCALE GENOMIC DNA]</scope>
    <source>
        <strain evidence="1 2">0788_9</strain>
    </source>
</reference>
<comment type="caution">
    <text evidence="1">The sequence shown here is derived from an EMBL/GenBank/DDBJ whole genome shotgun (WGS) entry which is preliminary data.</text>
</comment>
<gene>
    <name evidence="1" type="ORF">ABJ99_2017</name>
</gene>
<evidence type="ECO:0000313" key="2">
    <source>
        <dbReference type="Proteomes" id="UP000037891"/>
    </source>
</evidence>
<protein>
    <submittedName>
        <fullName evidence="1">Uncharacterized protein</fullName>
    </submittedName>
</protein>